<proteinExistence type="predicted"/>
<dbReference type="GeneID" id="111138416"/>
<evidence type="ECO:0000313" key="2">
    <source>
        <dbReference type="RefSeq" id="XP_022346078.1"/>
    </source>
</evidence>
<dbReference type="Proteomes" id="UP000694844">
    <property type="component" value="Chromosome 5"/>
</dbReference>
<dbReference type="KEGG" id="cvn:111138416"/>
<accession>A0A8B8F2M8</accession>
<protein>
    <submittedName>
        <fullName evidence="2">Uncharacterized protein LOC111138416</fullName>
    </submittedName>
</protein>
<name>A0A8B8F2M8_CRAVI</name>
<dbReference type="AlphaFoldDB" id="A0A8B8F2M8"/>
<gene>
    <name evidence="2" type="primary">LOC111138416</name>
</gene>
<dbReference type="RefSeq" id="XP_022346078.1">
    <property type="nucleotide sequence ID" value="XM_022490370.1"/>
</dbReference>
<organism evidence="1 2">
    <name type="scientific">Crassostrea virginica</name>
    <name type="common">Eastern oyster</name>
    <dbReference type="NCBI Taxonomy" id="6565"/>
    <lineage>
        <taxon>Eukaryota</taxon>
        <taxon>Metazoa</taxon>
        <taxon>Spiralia</taxon>
        <taxon>Lophotrochozoa</taxon>
        <taxon>Mollusca</taxon>
        <taxon>Bivalvia</taxon>
        <taxon>Autobranchia</taxon>
        <taxon>Pteriomorphia</taxon>
        <taxon>Ostreida</taxon>
        <taxon>Ostreoidea</taxon>
        <taxon>Ostreidae</taxon>
        <taxon>Crassostrea</taxon>
    </lineage>
</organism>
<sequence>MVNTAWDRVQVSTIVYCYRHVKILPSPSTDDSDEDDDIPLSLLQSLRDEDDTPLIELQMKMRELGTSSVTAEEYVGVDEEEETGRHLNDDDIMKLVSREEIPEVADEEDDEEPSKDVTVFEALESIRILINFLSSQHQPSWRKRGPTSTTFGR</sequence>
<keyword evidence="1" id="KW-1185">Reference proteome</keyword>
<evidence type="ECO:0000313" key="1">
    <source>
        <dbReference type="Proteomes" id="UP000694844"/>
    </source>
</evidence>
<reference evidence="2" key="1">
    <citation type="submission" date="2025-08" db="UniProtKB">
        <authorList>
            <consortium name="RefSeq"/>
        </authorList>
    </citation>
    <scope>IDENTIFICATION</scope>
    <source>
        <tissue evidence="2">Whole sample</tissue>
    </source>
</reference>